<comment type="caution">
    <text evidence="3">The sequence shown here is derived from an EMBL/GenBank/DDBJ whole genome shotgun (WGS) entry which is preliminary data.</text>
</comment>
<dbReference type="InterPro" id="IPR019286">
    <property type="entry name" value="DUF2339_TM"/>
</dbReference>
<feature type="transmembrane region" description="Helical" evidence="2">
    <location>
        <begin position="657"/>
        <end position="678"/>
    </location>
</feature>
<feature type="transmembrane region" description="Helical" evidence="2">
    <location>
        <begin position="690"/>
        <end position="709"/>
    </location>
</feature>
<feature type="transmembrane region" description="Helical" evidence="2">
    <location>
        <begin position="427"/>
        <end position="448"/>
    </location>
</feature>
<reference evidence="3" key="1">
    <citation type="submission" date="2022-08" db="EMBL/GenBank/DDBJ databases">
        <authorList>
            <person name="Tistechok S."/>
            <person name="Samborskyy M."/>
            <person name="Roman I."/>
        </authorList>
    </citation>
    <scope>NUCLEOTIDE SEQUENCE</scope>
    <source>
        <strain evidence="3">DSM 103496</strain>
    </source>
</reference>
<evidence type="ECO:0000256" key="2">
    <source>
        <dbReference type="SAM" id="Phobius"/>
    </source>
</evidence>
<proteinExistence type="predicted"/>
<organism evidence="3 4">
    <name type="scientific">Umezawaea endophytica</name>
    <dbReference type="NCBI Taxonomy" id="1654476"/>
    <lineage>
        <taxon>Bacteria</taxon>
        <taxon>Bacillati</taxon>
        <taxon>Actinomycetota</taxon>
        <taxon>Actinomycetes</taxon>
        <taxon>Pseudonocardiales</taxon>
        <taxon>Pseudonocardiaceae</taxon>
        <taxon>Umezawaea</taxon>
    </lineage>
</organism>
<feature type="transmembrane region" description="Helical" evidence="2">
    <location>
        <begin position="275"/>
        <end position="292"/>
    </location>
</feature>
<keyword evidence="4" id="KW-1185">Reference proteome</keyword>
<name>A0A9X2VVD1_9PSEU</name>
<feature type="transmembrane region" description="Helical" evidence="2">
    <location>
        <begin position="298"/>
        <end position="315"/>
    </location>
</feature>
<feature type="compositionally biased region" description="Pro residues" evidence="1">
    <location>
        <begin position="170"/>
        <end position="179"/>
    </location>
</feature>
<evidence type="ECO:0000313" key="3">
    <source>
        <dbReference type="EMBL" id="MCS7483625.1"/>
    </source>
</evidence>
<keyword evidence="2" id="KW-1133">Transmembrane helix</keyword>
<dbReference type="Proteomes" id="UP001141259">
    <property type="component" value="Unassembled WGS sequence"/>
</dbReference>
<feature type="transmembrane region" description="Helical" evidence="2">
    <location>
        <begin position="243"/>
        <end position="263"/>
    </location>
</feature>
<feature type="compositionally biased region" description="Low complexity" evidence="1">
    <location>
        <begin position="89"/>
        <end position="120"/>
    </location>
</feature>
<gene>
    <name evidence="3" type="ORF">NZH93_42870</name>
</gene>
<feature type="transmembrane region" description="Helical" evidence="2">
    <location>
        <begin position="553"/>
        <end position="573"/>
    </location>
</feature>
<feature type="transmembrane region" description="Helical" evidence="2">
    <location>
        <begin position="529"/>
        <end position="546"/>
    </location>
</feature>
<dbReference type="EMBL" id="JANYMP010000035">
    <property type="protein sequence ID" value="MCS7483625.1"/>
    <property type="molecule type" value="Genomic_DNA"/>
</dbReference>
<protein>
    <submittedName>
        <fullName evidence="3">DUF2339 domain-containing protein</fullName>
    </submittedName>
</protein>
<evidence type="ECO:0000313" key="4">
    <source>
        <dbReference type="Proteomes" id="UP001141259"/>
    </source>
</evidence>
<dbReference type="RefSeq" id="WP_259629080.1">
    <property type="nucleotide sequence ID" value="NZ_JANYMP010000035.1"/>
</dbReference>
<dbReference type="PANTHER" id="PTHR38434:SF1">
    <property type="entry name" value="BLL2549 PROTEIN"/>
    <property type="match status" value="1"/>
</dbReference>
<feature type="transmembrane region" description="Helical" evidence="2">
    <location>
        <begin position="397"/>
        <end position="421"/>
    </location>
</feature>
<feature type="transmembrane region" description="Helical" evidence="2">
    <location>
        <begin position="715"/>
        <end position="733"/>
    </location>
</feature>
<feature type="transmembrane region" description="Helical" evidence="2">
    <location>
        <begin position="455"/>
        <end position="472"/>
    </location>
</feature>
<evidence type="ECO:0000256" key="1">
    <source>
        <dbReference type="SAM" id="MobiDB-lite"/>
    </source>
</evidence>
<feature type="transmembrane region" description="Helical" evidence="2">
    <location>
        <begin position="478"/>
        <end position="497"/>
    </location>
</feature>
<dbReference type="Pfam" id="PF10101">
    <property type="entry name" value="DUF2339"/>
    <property type="match status" value="2"/>
</dbReference>
<sequence length="745" mass="75566">MTGPDPLLRLADELGELGRKLGDVGMELRRLQVKELTGAPEGQGIGAAAQTQVAAAQLEAAKAALAASTQPQAPYVPGQVRTTPAQGDQPATATPAEAPAQAQPQVQAQPGQPQPQGQPGQPQPQPQGQPGQGQPGQPQPQAQPGQPQPQGQPGQPQVPTTPGQGVPSQPSTPPRPFHPVQPVQEPAYAFAGPAQPLPGQMPWGSPAGPPPPQQPWPGRPTPPPVPRKTLIERLGEDGAGSKLLAWVGGVVTLLGVVLLLVLAVQRDYLGPLPRVIGGAALAVVLIGIGLRLHRTETARTGAFALAATGVAALYLDVVAATKIYSFLPLWAGLAVGLAVALGGLLLAMRWDSPTFAIGVVVACAVLAPVLAGGFTPLLVGFLLVLKTAAAPVQWRRNWPWLAIAAGAPAVIGSVLAIGFAVPAGEQAPTAAIILLTAVVGVLSSLISVRRRPEDVVSVIMVAASPVPALLATSLLDRVWATAMAGAITVLMVALWSVGRKSLPAPYVTAAGVVAVFGLFQTTALALDGSARAATVLFEALLLIVLADRTASRGPLLGGAVFGGLGLLLAGQAIPPSLLAEAPRLALRTPGTLVGGMLTALVLALVAVALPWVASRRGVLADPGKSPVALVAAGLVLLYAAAGFVLSAALLVSQTPSGFLFGHTVVTVSWTVAALVLLVRGIDVLPLRIAGLVLVGAAVAKLVLFDLAALDGIARVAAFIGAGLVLLTAGTRYAKLVAIRRIPANS</sequence>
<feature type="compositionally biased region" description="Low complexity" evidence="1">
    <location>
        <begin position="63"/>
        <end position="73"/>
    </location>
</feature>
<dbReference type="AlphaFoldDB" id="A0A9X2VVD1"/>
<feature type="transmembrane region" description="Helical" evidence="2">
    <location>
        <begin position="593"/>
        <end position="614"/>
    </location>
</feature>
<feature type="transmembrane region" description="Helical" evidence="2">
    <location>
        <begin position="626"/>
        <end position="651"/>
    </location>
</feature>
<feature type="compositionally biased region" description="Pro residues" evidence="1">
    <location>
        <begin position="207"/>
        <end position="226"/>
    </location>
</feature>
<feature type="compositionally biased region" description="Low complexity" evidence="1">
    <location>
        <begin position="135"/>
        <end position="167"/>
    </location>
</feature>
<feature type="region of interest" description="Disordered" evidence="1">
    <location>
        <begin position="63"/>
        <end position="229"/>
    </location>
</feature>
<feature type="transmembrane region" description="Helical" evidence="2">
    <location>
        <begin position="327"/>
        <end position="348"/>
    </location>
</feature>
<keyword evidence="2" id="KW-0812">Transmembrane</keyword>
<keyword evidence="2" id="KW-0472">Membrane</keyword>
<feature type="transmembrane region" description="Helical" evidence="2">
    <location>
        <begin position="354"/>
        <end position="385"/>
    </location>
</feature>
<accession>A0A9X2VVD1</accession>
<dbReference type="PANTHER" id="PTHR38434">
    <property type="entry name" value="BLL2549 PROTEIN"/>
    <property type="match status" value="1"/>
</dbReference>
<feature type="transmembrane region" description="Helical" evidence="2">
    <location>
        <begin position="504"/>
        <end position="523"/>
    </location>
</feature>